<evidence type="ECO:0000313" key="3">
    <source>
        <dbReference type="Proteomes" id="UP001140453"/>
    </source>
</evidence>
<feature type="compositionally biased region" description="Acidic residues" evidence="1">
    <location>
        <begin position="579"/>
        <end position="590"/>
    </location>
</feature>
<feature type="compositionally biased region" description="Polar residues" evidence="1">
    <location>
        <begin position="735"/>
        <end position="746"/>
    </location>
</feature>
<feature type="compositionally biased region" description="Polar residues" evidence="1">
    <location>
        <begin position="243"/>
        <end position="275"/>
    </location>
</feature>
<feature type="compositionally biased region" description="Polar residues" evidence="1">
    <location>
        <begin position="1053"/>
        <end position="1067"/>
    </location>
</feature>
<comment type="caution">
    <text evidence="2">The sequence shown here is derived from an EMBL/GenBank/DDBJ whole genome shotgun (WGS) entry which is preliminary data.</text>
</comment>
<feature type="compositionally biased region" description="Basic and acidic residues" evidence="1">
    <location>
        <begin position="990"/>
        <end position="1003"/>
    </location>
</feature>
<feature type="region of interest" description="Disordered" evidence="1">
    <location>
        <begin position="545"/>
        <end position="682"/>
    </location>
</feature>
<feature type="compositionally biased region" description="Acidic residues" evidence="1">
    <location>
        <begin position="1257"/>
        <end position="1266"/>
    </location>
</feature>
<gene>
    <name evidence="2" type="ORF">N0V93_005521</name>
</gene>
<feature type="compositionally biased region" description="Polar residues" evidence="1">
    <location>
        <begin position="609"/>
        <end position="626"/>
    </location>
</feature>
<feature type="region of interest" description="Disordered" evidence="1">
    <location>
        <begin position="384"/>
        <end position="427"/>
    </location>
</feature>
<evidence type="ECO:0000313" key="2">
    <source>
        <dbReference type="EMBL" id="KAJ4391901.1"/>
    </source>
</evidence>
<dbReference type="AlphaFoldDB" id="A0A9W8YT05"/>
<feature type="region of interest" description="Disordered" evidence="1">
    <location>
        <begin position="498"/>
        <end position="528"/>
    </location>
</feature>
<feature type="compositionally biased region" description="Polar residues" evidence="1">
    <location>
        <begin position="642"/>
        <end position="664"/>
    </location>
</feature>
<feature type="region of interest" description="Disordered" evidence="1">
    <location>
        <begin position="1"/>
        <end position="103"/>
    </location>
</feature>
<feature type="region of interest" description="Disordered" evidence="1">
    <location>
        <begin position="1209"/>
        <end position="1266"/>
    </location>
</feature>
<feature type="compositionally biased region" description="Basic and acidic residues" evidence="1">
    <location>
        <begin position="1226"/>
        <end position="1239"/>
    </location>
</feature>
<keyword evidence="3" id="KW-1185">Reference proteome</keyword>
<feature type="compositionally biased region" description="Basic and acidic residues" evidence="1">
    <location>
        <begin position="30"/>
        <end position="44"/>
    </location>
</feature>
<organism evidence="2 3">
    <name type="scientific">Gnomoniopsis smithogilvyi</name>
    <dbReference type="NCBI Taxonomy" id="1191159"/>
    <lineage>
        <taxon>Eukaryota</taxon>
        <taxon>Fungi</taxon>
        <taxon>Dikarya</taxon>
        <taxon>Ascomycota</taxon>
        <taxon>Pezizomycotina</taxon>
        <taxon>Sordariomycetes</taxon>
        <taxon>Sordariomycetidae</taxon>
        <taxon>Diaporthales</taxon>
        <taxon>Gnomoniaceae</taxon>
        <taxon>Gnomoniopsis</taxon>
    </lineage>
</organism>
<feature type="region of interest" description="Disordered" evidence="1">
    <location>
        <begin position="154"/>
        <end position="197"/>
    </location>
</feature>
<feature type="compositionally biased region" description="Basic and acidic residues" evidence="1">
    <location>
        <begin position="1038"/>
        <end position="1048"/>
    </location>
</feature>
<proteinExistence type="predicted"/>
<sequence length="1266" mass="139870">MSGFQATATQVSGQKTVPEIPLDDSDTSDDDMRSTGGRELDATDLKNNQPASSSTSLSGSGLSSPPTSATAASPDIVASQYSSSRRCDSSKSQTAVGDCASGEKDLKQIIKEARKAKAQNALDEQVTPVSAPELPPPDLSVRFQEFFGNQVKSTSSFFGPSQSSQITKHQAKPPANDITPDGTNAASKRKAPPDPFAVHLLNIEPFKNLDNRARKKRGFDKTRQRFRTESRTPDIGPRKQVSGHASTNLTSQNPTGQSPRAADHSQTSRRQSMASNVPIRSRAASLDTLDTNTGRHKENCSQLVTPQNTGSYNSLHYLGIRQPVRKGDEASTSRQVVINIDDDDDDAPQLSGTCPIAAISATRPTRAAIRRDVKKISIDQNQSGFGVSSRSTYRQRGLTPQRPFRDASPGAFRAQSGDLRGYIGGRSKTLPSYTRKEATSLAQTVKKAKSRQVECSGIRKRTAPDKHRLRQSRPCSSAIAEARLLRAQEAADWKKASFSRPQTALQNGSAKAGAIHSQRGTRTMPESIFKPNKNAYHQATLECDEEYDEEENGGQRVARTQPQSMFKPNLNAYHQPPVGDEEELDYEDDGCVVPSAPASGSHAHRSSKLRPQSSLQSSKSTAPQPTRNDDWDLARTRRTTPAVKTSKASCQPQKGVRQTPQNMAIRSPPQNPPTQIPRGPEMDWDQIRSDMMASSKQHEDSRRTMIVNSVPAGFGIPDSREVSHARDRLAKGRAKTNSFPNSQTSDLEQRMRRRRVEISRDVRKAYPDEPQEFQDEEIQRRFDQYSEKKKIEALQSRGDARVPTARFDAAFLENGHNDDETHNNRDLGPGAKGVPASEALKIFGSSASVCIYVVLVTKPYSEGKVSKFERTKAFGKLKLARDYARSIFDDSTNSKEVFSDVLSEIKDGYFEGQGKLSGGKHKGKWIDVMIEKEAQMLGDLSPDALRNSNVSVEDLDRFAPEVYDVFIHTIIHKSRRVTEDEQPKELMLRERQAEREDKSKKQVEANAEGGEEGPTGLEGDELRNALANLGSLGTSHPDANEGHTHDEEPAPDTASQASDLSEGTMRSHSPAGDSYDRNPRNPACDIVSNIQRIGRFSDLGMANMAAIKTAKGVWKPRSADMNANIFWTCTLKPYLEDLEISPGDNEICLKFSKHAEGRVFDHVPWGFLDSQIWVDKTTLQGPLDLPMDYVQNLTDCDLYKARKVKKSKPQSTAEIESLGEEEDAEDFQRHDESSPDRQPTEGQVELLDEEVPNREPSDEEDISEED</sequence>
<feature type="compositionally biased region" description="Basic and acidic residues" evidence="1">
    <location>
        <begin position="219"/>
        <end position="232"/>
    </location>
</feature>
<feature type="compositionally biased region" description="Polar residues" evidence="1">
    <location>
        <begin position="384"/>
        <end position="394"/>
    </location>
</feature>
<name>A0A9W8YT05_9PEZI</name>
<feature type="region of interest" description="Disordered" evidence="1">
    <location>
        <begin position="212"/>
        <end position="297"/>
    </location>
</feature>
<feature type="compositionally biased region" description="Polar residues" evidence="1">
    <location>
        <begin position="499"/>
        <end position="509"/>
    </location>
</feature>
<feature type="region of interest" description="Disordered" evidence="1">
    <location>
        <begin position="990"/>
        <end position="1083"/>
    </location>
</feature>
<feature type="region of interest" description="Disordered" evidence="1">
    <location>
        <begin position="730"/>
        <end position="751"/>
    </location>
</feature>
<feature type="compositionally biased region" description="Polar residues" evidence="1">
    <location>
        <begin position="1"/>
        <end position="15"/>
    </location>
</feature>
<dbReference type="OrthoDB" id="5238220at2759"/>
<evidence type="ECO:0000256" key="1">
    <source>
        <dbReference type="SAM" id="MobiDB-lite"/>
    </source>
</evidence>
<reference evidence="2" key="1">
    <citation type="submission" date="2022-10" db="EMBL/GenBank/DDBJ databases">
        <title>Tapping the CABI collections for fungal endophytes: first genome assemblies for Collariella, Neodidymelliopsis, Ascochyta clinopodiicola, Didymella pomorum, Didymosphaeria variabile, Neocosmospora piperis and Neocucurbitaria cava.</title>
        <authorList>
            <person name="Hill R."/>
        </authorList>
    </citation>
    <scope>NUCLEOTIDE SEQUENCE</scope>
    <source>
        <strain evidence="2">IMI 355082</strain>
    </source>
</reference>
<protein>
    <submittedName>
        <fullName evidence="2">Uncharacterized protein</fullName>
    </submittedName>
</protein>
<dbReference type="EMBL" id="JAPEVB010000003">
    <property type="protein sequence ID" value="KAJ4391901.1"/>
    <property type="molecule type" value="Genomic_DNA"/>
</dbReference>
<dbReference type="Proteomes" id="UP001140453">
    <property type="component" value="Unassembled WGS sequence"/>
</dbReference>
<feature type="compositionally biased region" description="Low complexity" evidence="1">
    <location>
        <begin position="154"/>
        <end position="165"/>
    </location>
</feature>
<accession>A0A9W8YT05</accession>
<feature type="compositionally biased region" description="Low complexity" evidence="1">
    <location>
        <begin position="50"/>
        <end position="84"/>
    </location>
</feature>